<evidence type="ECO:0000313" key="5">
    <source>
        <dbReference type="Proteomes" id="UP000638188"/>
    </source>
</evidence>
<comment type="caution">
    <text evidence="4">The sequence shown here is derived from an EMBL/GenBank/DDBJ whole genome shotgun (WGS) entry which is preliminary data.</text>
</comment>
<dbReference type="RefSeq" id="WP_150277398.1">
    <property type="nucleotide sequence ID" value="NZ_BMFF01000001.1"/>
</dbReference>
<evidence type="ECO:0000256" key="2">
    <source>
        <dbReference type="ARBA" id="ARBA00022801"/>
    </source>
</evidence>
<keyword evidence="5" id="KW-1185">Reference proteome</keyword>
<accession>A0ABQ1P013</accession>
<dbReference type="InterPro" id="IPR032466">
    <property type="entry name" value="Metal_Hydrolase"/>
</dbReference>
<gene>
    <name evidence="4" type="ORF">GCM10007418_05010</name>
</gene>
<comment type="similarity">
    <text evidence="1">Belongs to the metallo-dependent hydrolases superfamily. ATZ/TRZ family.</text>
</comment>
<evidence type="ECO:0000313" key="4">
    <source>
        <dbReference type="EMBL" id="GGC88292.1"/>
    </source>
</evidence>
<proteinExistence type="inferred from homology"/>
<dbReference type="InterPro" id="IPR006680">
    <property type="entry name" value="Amidohydro-rel"/>
</dbReference>
<name>A0ABQ1P013_9GAMM</name>
<dbReference type="SUPFAM" id="SSF51338">
    <property type="entry name" value="Composite domain of metallo-dependent hydrolases"/>
    <property type="match status" value="1"/>
</dbReference>
<dbReference type="Proteomes" id="UP000638188">
    <property type="component" value="Unassembled WGS sequence"/>
</dbReference>
<reference evidence="5" key="1">
    <citation type="journal article" date="2019" name="Int. J. Syst. Evol. Microbiol.">
        <title>The Global Catalogue of Microorganisms (GCM) 10K type strain sequencing project: providing services to taxonomists for standard genome sequencing and annotation.</title>
        <authorList>
            <consortium name="The Broad Institute Genomics Platform"/>
            <consortium name="The Broad Institute Genome Sequencing Center for Infectious Disease"/>
            <person name="Wu L."/>
            <person name="Ma J."/>
        </authorList>
    </citation>
    <scope>NUCLEOTIDE SEQUENCE [LARGE SCALE GENOMIC DNA]</scope>
    <source>
        <strain evidence="5">CGMCC 1.12482</strain>
    </source>
</reference>
<sequence>MTPLPEQIDLLILPSWIVPVIPAGTVLAEHALAVNEGRIVGIITRTQAANVQARVRRELPGHVLIPGLINAHGHAAMSLFRGLADDLPLMTWLQEHIWPAEARWVNQDFIRLGTRLAIAEMLRGGTTCFADMYFHPEVAAEAAIEAGIRAQLAFPVIDNPIPGARDSAEATAKGLKLRDELQHNSLINVAFGPHSPYTVGDTTLANVRMLADELEMPVHMHVHETAGEVSDALAQGSQRPLQRLKTLGLLNPRMQAVHMTQINDEDLELLINHGVSVIHCPESNMKLASGVCPVQRLIDAGVNVALGTDGAASNNDLDMFGEMRTASLLAKSSTGLSTALTAHQALHMATMGGALAMGIAEDTGSLEVGKSADIAAVDLSALIHQPVYHPVSQLLYTCNASQVAHVWVAGREKVNAGQLILPDQDGLLAAVKQWSQQILERDEDHA</sequence>
<dbReference type="InterPro" id="IPR011059">
    <property type="entry name" value="Metal-dep_hydrolase_composite"/>
</dbReference>
<feature type="domain" description="Amidohydrolase-related" evidence="3">
    <location>
        <begin position="63"/>
        <end position="411"/>
    </location>
</feature>
<evidence type="ECO:0000259" key="3">
    <source>
        <dbReference type="Pfam" id="PF01979"/>
    </source>
</evidence>
<dbReference type="EMBL" id="BMFF01000001">
    <property type="protein sequence ID" value="GGC88292.1"/>
    <property type="molecule type" value="Genomic_DNA"/>
</dbReference>
<dbReference type="SUPFAM" id="SSF51556">
    <property type="entry name" value="Metallo-dependent hydrolases"/>
    <property type="match status" value="1"/>
</dbReference>
<dbReference type="PANTHER" id="PTHR43794:SF11">
    <property type="entry name" value="AMIDOHYDROLASE-RELATED DOMAIN-CONTAINING PROTEIN"/>
    <property type="match status" value="1"/>
</dbReference>
<dbReference type="InterPro" id="IPR050287">
    <property type="entry name" value="MTA/SAH_deaminase"/>
</dbReference>
<organism evidence="4 5">
    <name type="scientific">Halopseudomonas salina</name>
    <dbReference type="NCBI Taxonomy" id="1323744"/>
    <lineage>
        <taxon>Bacteria</taxon>
        <taxon>Pseudomonadati</taxon>
        <taxon>Pseudomonadota</taxon>
        <taxon>Gammaproteobacteria</taxon>
        <taxon>Pseudomonadales</taxon>
        <taxon>Pseudomonadaceae</taxon>
        <taxon>Halopseudomonas</taxon>
    </lineage>
</organism>
<evidence type="ECO:0000256" key="1">
    <source>
        <dbReference type="ARBA" id="ARBA00006745"/>
    </source>
</evidence>
<protein>
    <submittedName>
        <fullName evidence="4">N-ethylammeline chlorohydrolase</fullName>
    </submittedName>
</protein>
<dbReference type="Gene3D" id="2.30.40.10">
    <property type="entry name" value="Urease, subunit C, domain 1"/>
    <property type="match status" value="1"/>
</dbReference>
<dbReference type="NCBIfam" id="NF006549">
    <property type="entry name" value="PRK09045.1"/>
    <property type="match status" value="1"/>
</dbReference>
<dbReference type="Gene3D" id="3.20.20.140">
    <property type="entry name" value="Metal-dependent hydrolases"/>
    <property type="match status" value="1"/>
</dbReference>
<dbReference type="Pfam" id="PF01979">
    <property type="entry name" value="Amidohydro_1"/>
    <property type="match status" value="1"/>
</dbReference>
<dbReference type="PANTHER" id="PTHR43794">
    <property type="entry name" value="AMINOHYDROLASE SSNA-RELATED"/>
    <property type="match status" value="1"/>
</dbReference>
<keyword evidence="2" id="KW-0378">Hydrolase</keyword>
<dbReference type="CDD" id="cd01298">
    <property type="entry name" value="ATZ_TRZ_like"/>
    <property type="match status" value="1"/>
</dbReference>